<organism evidence="1 2">
    <name type="scientific">Gordonia soli NBRC 108243</name>
    <dbReference type="NCBI Taxonomy" id="1223545"/>
    <lineage>
        <taxon>Bacteria</taxon>
        <taxon>Bacillati</taxon>
        <taxon>Actinomycetota</taxon>
        <taxon>Actinomycetes</taxon>
        <taxon>Mycobacteriales</taxon>
        <taxon>Gordoniaceae</taxon>
        <taxon>Gordonia</taxon>
    </lineage>
</organism>
<protein>
    <recommendedName>
        <fullName evidence="3">HD domain-containing protein</fullName>
    </recommendedName>
</protein>
<reference evidence="1 2" key="1">
    <citation type="submission" date="2013-01" db="EMBL/GenBank/DDBJ databases">
        <title>Whole genome shotgun sequence of Gordonia soli NBRC 108243.</title>
        <authorList>
            <person name="Isaki-Nakamura S."/>
            <person name="Hosoyama A."/>
            <person name="Tsuchikane K."/>
            <person name="Ando Y."/>
            <person name="Baba S."/>
            <person name="Ohji S."/>
            <person name="Hamada M."/>
            <person name="Tamura T."/>
            <person name="Yamazoe A."/>
            <person name="Yamazaki S."/>
            <person name="Fujita N."/>
        </authorList>
    </citation>
    <scope>NUCLEOTIDE SEQUENCE [LARGE SCALE GENOMIC DNA]</scope>
    <source>
        <strain evidence="1 2">NBRC 108243</strain>
    </source>
</reference>
<gene>
    <name evidence="1" type="ORF">GS4_33_00330</name>
</gene>
<evidence type="ECO:0000313" key="1">
    <source>
        <dbReference type="EMBL" id="GAC70219.1"/>
    </source>
</evidence>
<evidence type="ECO:0008006" key="3">
    <source>
        <dbReference type="Google" id="ProtNLM"/>
    </source>
</evidence>
<name>M0QP81_9ACTN</name>
<sequence length="218" mass="24395">MGPARYERSASRCYVAELAPPEIVDELPLAEEILEQNRHRAGGDDAGYDGYKAHVYRIVNFARALSPPGDDRDEKLAIAAAFHDLASFDTIDYLPPSIEAQDAWLQATGRARWADELALIVAEHHRLSRYPDDRPHAVLVEAVRRADLVDVSQGLIRFGLPKGYVRDVRATFDAGVFFRRVVPTAALKAVPRLQQPGFLRPRDALVRSGHAHADRRIR</sequence>
<evidence type="ECO:0000313" key="2">
    <source>
        <dbReference type="Proteomes" id="UP000011666"/>
    </source>
</evidence>
<comment type="caution">
    <text evidence="1">The sequence shown here is derived from an EMBL/GenBank/DDBJ whole genome shotgun (WGS) entry which is preliminary data.</text>
</comment>
<keyword evidence="2" id="KW-1185">Reference proteome</keyword>
<dbReference type="Proteomes" id="UP000011666">
    <property type="component" value="Unassembled WGS sequence"/>
</dbReference>
<dbReference type="RefSeq" id="WP_007624077.1">
    <property type="nucleotide sequence ID" value="NZ_BANX01000033.1"/>
</dbReference>
<dbReference type="eggNOG" id="COG1418">
    <property type="taxonomic scope" value="Bacteria"/>
</dbReference>
<dbReference type="EMBL" id="BANX01000033">
    <property type="protein sequence ID" value="GAC70219.1"/>
    <property type="molecule type" value="Genomic_DNA"/>
</dbReference>
<dbReference type="AlphaFoldDB" id="M0QP81"/>
<proteinExistence type="predicted"/>
<dbReference type="STRING" id="1223545.GS4_33_00330"/>
<dbReference type="SUPFAM" id="SSF109604">
    <property type="entry name" value="HD-domain/PDEase-like"/>
    <property type="match status" value="1"/>
</dbReference>
<accession>M0QP81</accession>